<feature type="region of interest" description="Disordered" evidence="1">
    <location>
        <begin position="132"/>
        <end position="159"/>
    </location>
</feature>
<evidence type="ECO:0000313" key="2">
    <source>
        <dbReference type="EMBL" id="GLD60380.1"/>
    </source>
</evidence>
<evidence type="ECO:0000313" key="3">
    <source>
        <dbReference type="Proteomes" id="UP001279410"/>
    </source>
</evidence>
<organism evidence="2 3">
    <name type="scientific">Lates japonicus</name>
    <name type="common">Japanese lates</name>
    <dbReference type="NCBI Taxonomy" id="270547"/>
    <lineage>
        <taxon>Eukaryota</taxon>
        <taxon>Metazoa</taxon>
        <taxon>Chordata</taxon>
        <taxon>Craniata</taxon>
        <taxon>Vertebrata</taxon>
        <taxon>Euteleostomi</taxon>
        <taxon>Actinopterygii</taxon>
        <taxon>Neopterygii</taxon>
        <taxon>Teleostei</taxon>
        <taxon>Neoteleostei</taxon>
        <taxon>Acanthomorphata</taxon>
        <taxon>Carangaria</taxon>
        <taxon>Carangaria incertae sedis</taxon>
        <taxon>Centropomidae</taxon>
        <taxon>Lates</taxon>
    </lineage>
</organism>
<name>A0AAD3MVQ9_LATJO</name>
<keyword evidence="2" id="KW-0418">Kinase</keyword>
<feature type="compositionally biased region" description="Basic and acidic residues" evidence="1">
    <location>
        <begin position="132"/>
        <end position="142"/>
    </location>
</feature>
<evidence type="ECO:0000256" key="1">
    <source>
        <dbReference type="SAM" id="MobiDB-lite"/>
    </source>
</evidence>
<keyword evidence="2" id="KW-0808">Transferase</keyword>
<feature type="compositionally biased region" description="Basic and acidic residues" evidence="1">
    <location>
        <begin position="150"/>
        <end position="159"/>
    </location>
</feature>
<protein>
    <submittedName>
        <fullName evidence="2">Microtubule-associated serine/threonine-protein kinase 1-like protein</fullName>
    </submittedName>
</protein>
<reference evidence="2" key="1">
    <citation type="submission" date="2022-08" db="EMBL/GenBank/DDBJ databases">
        <title>Genome sequencing of akame (Lates japonicus).</title>
        <authorList>
            <person name="Hashiguchi Y."/>
            <person name="Takahashi H."/>
        </authorList>
    </citation>
    <scope>NUCLEOTIDE SEQUENCE</scope>
    <source>
        <strain evidence="2">Kochi</strain>
    </source>
</reference>
<proteinExistence type="predicted"/>
<dbReference type="AlphaFoldDB" id="A0AAD3MVQ9"/>
<dbReference type="EMBL" id="BRZM01000041">
    <property type="protein sequence ID" value="GLD60380.1"/>
    <property type="molecule type" value="Genomic_DNA"/>
</dbReference>
<accession>A0AAD3MVQ9</accession>
<comment type="caution">
    <text evidence="2">The sequence shown here is derived from an EMBL/GenBank/DDBJ whole genome shotgun (WGS) entry which is preliminary data.</text>
</comment>
<gene>
    <name evidence="2" type="ORF">AKAME5_001228400</name>
</gene>
<dbReference type="Proteomes" id="UP001279410">
    <property type="component" value="Unassembled WGS sequence"/>
</dbReference>
<dbReference type="GO" id="GO:0016301">
    <property type="term" value="F:kinase activity"/>
    <property type="evidence" value="ECO:0007669"/>
    <property type="project" value="UniProtKB-KW"/>
</dbReference>
<sequence length="159" mass="17109">MKGKYFHLRTAFYSELSSAGAGAEINSHSCYVSTAAQAAFKTVTELVGEERLCVHERELTVLRTGLNSVLSALTDDVYGTGQAPPRRSGGNVSPTEVLKDEARLGAALLNYGLQSLGWTASERTDLWQNVKDAPRGSADRIDSSMTVNTEARDAGQKRG</sequence>
<keyword evidence="3" id="KW-1185">Reference proteome</keyword>